<dbReference type="EMBL" id="BLXT01006392">
    <property type="protein sequence ID" value="GFO31468.1"/>
    <property type="molecule type" value="Genomic_DNA"/>
</dbReference>
<name>A0AAV4CK91_9GAST</name>
<keyword evidence="4" id="KW-1185">Reference proteome</keyword>
<dbReference type="PANTHER" id="PTHR46363:SF1">
    <property type="entry name" value="DEOXYRIBONUCLEASE TATDN2-RELATED"/>
    <property type="match status" value="1"/>
</dbReference>
<comment type="caution">
    <text evidence="3">The sequence shown here is derived from an EMBL/GenBank/DDBJ whole genome shotgun (WGS) entry which is preliminary data.</text>
</comment>
<evidence type="ECO:0000256" key="2">
    <source>
        <dbReference type="SAM" id="MobiDB-lite"/>
    </source>
</evidence>
<comment type="similarity">
    <text evidence="1">Belongs to the metallo-dependent hydrolases superfamily. TatD-type hydrolase family.</text>
</comment>
<organism evidence="3 4">
    <name type="scientific">Plakobranchus ocellatus</name>
    <dbReference type="NCBI Taxonomy" id="259542"/>
    <lineage>
        <taxon>Eukaryota</taxon>
        <taxon>Metazoa</taxon>
        <taxon>Spiralia</taxon>
        <taxon>Lophotrochozoa</taxon>
        <taxon>Mollusca</taxon>
        <taxon>Gastropoda</taxon>
        <taxon>Heterobranchia</taxon>
        <taxon>Euthyneura</taxon>
        <taxon>Panpulmonata</taxon>
        <taxon>Sacoglossa</taxon>
        <taxon>Placobranchoidea</taxon>
        <taxon>Plakobranchidae</taxon>
        <taxon>Plakobranchus</taxon>
    </lineage>
</organism>
<dbReference type="SUPFAM" id="SSF51556">
    <property type="entry name" value="Metallo-dependent hydrolases"/>
    <property type="match status" value="1"/>
</dbReference>
<dbReference type="InterPro" id="IPR032466">
    <property type="entry name" value="Metal_Hydrolase"/>
</dbReference>
<dbReference type="GO" id="GO:0004527">
    <property type="term" value="F:exonuclease activity"/>
    <property type="evidence" value="ECO:0007669"/>
    <property type="project" value="UniProtKB-KW"/>
</dbReference>
<evidence type="ECO:0000256" key="1">
    <source>
        <dbReference type="ARBA" id="ARBA00009275"/>
    </source>
</evidence>
<keyword evidence="3" id="KW-0378">Hydrolase</keyword>
<keyword evidence="3" id="KW-0540">Nuclease</keyword>
<gene>
    <name evidence="3" type="ORF">PoB_005797300</name>
</gene>
<reference evidence="3 4" key="1">
    <citation type="journal article" date="2021" name="Elife">
        <title>Chloroplast acquisition without the gene transfer in kleptoplastic sea slugs, Plakobranchus ocellatus.</title>
        <authorList>
            <person name="Maeda T."/>
            <person name="Takahashi S."/>
            <person name="Yoshida T."/>
            <person name="Shimamura S."/>
            <person name="Takaki Y."/>
            <person name="Nagai Y."/>
            <person name="Toyoda A."/>
            <person name="Suzuki Y."/>
            <person name="Arimoto A."/>
            <person name="Ishii H."/>
            <person name="Satoh N."/>
            <person name="Nishiyama T."/>
            <person name="Hasebe M."/>
            <person name="Maruyama T."/>
            <person name="Minagawa J."/>
            <person name="Obokata J."/>
            <person name="Shigenobu S."/>
        </authorList>
    </citation>
    <scope>NUCLEOTIDE SEQUENCE [LARGE SCALE GENOMIC DNA]</scope>
</reference>
<evidence type="ECO:0000313" key="4">
    <source>
        <dbReference type="Proteomes" id="UP000735302"/>
    </source>
</evidence>
<protein>
    <submittedName>
        <fullName evidence="3">3'-5' ssDNA/RNA exonuclease tatd</fullName>
    </submittedName>
</protein>
<dbReference type="Gene3D" id="3.20.20.140">
    <property type="entry name" value="Metal-dependent hydrolases"/>
    <property type="match status" value="1"/>
</dbReference>
<proteinExistence type="inferred from homology"/>
<feature type="region of interest" description="Disordered" evidence="2">
    <location>
        <begin position="436"/>
        <end position="464"/>
    </location>
</feature>
<keyword evidence="3" id="KW-0269">Exonuclease</keyword>
<dbReference type="InterPro" id="IPR001130">
    <property type="entry name" value="TatD-like"/>
</dbReference>
<dbReference type="Pfam" id="PF01026">
    <property type="entry name" value="TatD_DNase"/>
    <property type="match status" value="1"/>
</dbReference>
<dbReference type="PANTHER" id="PTHR46363">
    <property type="entry name" value="DEOXYRIBONUCLEASE TATDN2-RELATED"/>
    <property type="match status" value="1"/>
</dbReference>
<accession>A0AAV4CK91</accession>
<dbReference type="AlphaFoldDB" id="A0AAV4CK91"/>
<sequence length="760" mass="82794">MAGELSQLAHLFSKFLESCAERGGHQRGHQWNCPSSPTCEACRPCRCHHSRSHQFDTRHARGSTCEGPTQGFCAGCETPFGELTACANPPLGPPCAPSPMSFSSTSSAAQTVVTVSVASQTTRGRMKRKWAHHGSHAALSPAVREVGSQWNSPLPVRGVERPDAGLRHFAPTIGPSAALPPAFREVGSQRTPELAQEFHRAHKRSKKRKTPKTVREVVPLPSMTFVPSVSPKPTGVPNLQVTMAKGKARKVECTPSTPVSSSSMSKLHKCPVPECSFKGPWYKAHFLKTHLPCAMASNDAELKAASKQAWEDRGQALQHLASLLGCGTLQGLVQLALQDVALQRTRLSPVLSETMREFSKHMGWEVPGSEGSWIRQKSPALLLFWRTLVPLIARLSAAQRAAFVLWTPPSHARVTAPMQAPVSVDPVLVDLDRCLAPSPPSGGEEDMDQDSPAMTTDSGVNPGVEEEPTVMAETYASVAKRRPANVAGQSPPETMEILDGHFHLDRLLGGQATVSDMLQMPLPQAPKSAGELTGGIVVFCDPHTYPHSIRRAVNVPGFAAAVGLHPKHATRWNNRQVEAFRCLQRSPHTKALGEVGIDLTARDVPKQEQVLQSLLRRSADPARPVILHLRGRKGREDEVYNRAFKLVSPILSREQPIQLHCFNGGPGIFKKWRRFPHAYASYSGMVSDFTDRQTQGLREVPSDRLLLETDAPYLPTTGRGADNTPHHIGDVAALVVIARQEPVAEVVTAANGNLRRLFQL</sequence>
<dbReference type="Proteomes" id="UP000735302">
    <property type="component" value="Unassembled WGS sequence"/>
</dbReference>
<evidence type="ECO:0000313" key="3">
    <source>
        <dbReference type="EMBL" id="GFO31468.1"/>
    </source>
</evidence>